<dbReference type="EMBL" id="CAJNOC010006987">
    <property type="protein sequence ID" value="CAF1089727.1"/>
    <property type="molecule type" value="Genomic_DNA"/>
</dbReference>
<name>A0A814N8E2_9BILA</name>
<evidence type="ECO:0000256" key="1">
    <source>
        <dbReference type="SAM" id="MobiDB-lite"/>
    </source>
</evidence>
<dbReference type="SUPFAM" id="SSF53098">
    <property type="entry name" value="Ribonuclease H-like"/>
    <property type="match status" value="1"/>
</dbReference>
<dbReference type="Proteomes" id="UP000663879">
    <property type="component" value="Unassembled WGS sequence"/>
</dbReference>
<accession>A0A814N8E2</accession>
<feature type="domain" description="Integrase catalytic" evidence="2">
    <location>
        <begin position="5"/>
        <end position="158"/>
    </location>
</feature>
<feature type="compositionally biased region" description="Pro residues" evidence="1">
    <location>
        <begin position="311"/>
        <end position="329"/>
    </location>
</feature>
<evidence type="ECO:0000313" key="4">
    <source>
        <dbReference type="Proteomes" id="UP000663879"/>
    </source>
</evidence>
<dbReference type="PANTHER" id="PTHR37984:SF11">
    <property type="entry name" value="INTEGRASE CATALYTIC DOMAIN-CONTAINING PROTEIN"/>
    <property type="match status" value="1"/>
</dbReference>
<dbReference type="InterPro" id="IPR012337">
    <property type="entry name" value="RNaseH-like_sf"/>
</dbReference>
<dbReference type="PANTHER" id="PTHR37984">
    <property type="entry name" value="PROTEIN CBG26694"/>
    <property type="match status" value="1"/>
</dbReference>
<dbReference type="GO" id="GO:0003676">
    <property type="term" value="F:nucleic acid binding"/>
    <property type="evidence" value="ECO:0007669"/>
    <property type="project" value="InterPro"/>
</dbReference>
<dbReference type="Pfam" id="PF00665">
    <property type="entry name" value="rve"/>
    <property type="match status" value="1"/>
</dbReference>
<dbReference type="PROSITE" id="PS50994">
    <property type="entry name" value="INTEGRASE"/>
    <property type="match status" value="1"/>
</dbReference>
<dbReference type="InterPro" id="IPR036397">
    <property type="entry name" value="RNaseH_sf"/>
</dbReference>
<dbReference type="AlphaFoldDB" id="A0A814N8E2"/>
<protein>
    <recommendedName>
        <fullName evidence="2">Integrase catalytic domain-containing protein</fullName>
    </recommendedName>
</protein>
<reference evidence="3" key="1">
    <citation type="submission" date="2021-02" db="EMBL/GenBank/DDBJ databases">
        <authorList>
            <person name="Nowell W R."/>
        </authorList>
    </citation>
    <scope>NUCLEOTIDE SEQUENCE</scope>
    <source>
        <strain evidence="3">Ploen Becks lab</strain>
    </source>
</reference>
<dbReference type="InterPro" id="IPR001584">
    <property type="entry name" value="Integrase_cat-core"/>
</dbReference>
<dbReference type="Gene3D" id="3.30.420.10">
    <property type="entry name" value="Ribonuclease H-like superfamily/Ribonuclease H"/>
    <property type="match status" value="1"/>
</dbReference>
<proteinExistence type="predicted"/>
<organism evidence="3 4">
    <name type="scientific">Brachionus calyciflorus</name>
    <dbReference type="NCBI Taxonomy" id="104777"/>
    <lineage>
        <taxon>Eukaryota</taxon>
        <taxon>Metazoa</taxon>
        <taxon>Spiralia</taxon>
        <taxon>Gnathifera</taxon>
        <taxon>Rotifera</taxon>
        <taxon>Eurotatoria</taxon>
        <taxon>Monogononta</taxon>
        <taxon>Pseudotrocha</taxon>
        <taxon>Ploima</taxon>
        <taxon>Brachionidae</taxon>
        <taxon>Brachionus</taxon>
    </lineage>
</organism>
<comment type="caution">
    <text evidence="3">The sequence shown here is derived from an EMBL/GenBank/DDBJ whole genome shotgun (WGS) entry which is preliminary data.</text>
</comment>
<dbReference type="OrthoDB" id="5988424at2759"/>
<gene>
    <name evidence="3" type="ORF">OXX778_LOCUS20608</name>
</gene>
<sequence length="404" mass="45663">MPSPMPDGPWQQVSGDFFGPLPDGSYFYVNHDDYSRWPAVNINRSICFERIKEILDELFSMIGTPIRYKTDNGPPFNSYKFAEYAKQKGFIHRKITPKWPRANAEVERFMKNLGGVLRSAKINGKNTNEELQCFLRSYRETPHSTTKVPPSTLLFGFSKTAGIPQVDSLSFEKLKELHSFAKENDENAKKRMKEDFDRRMEAREPRIEVGARVLMKSEQNRKSDPIWDPVPFTVSAVKGTMVTVRKGSRSLTRNVSYFKPFYSHNDHTSVENKSEVSQTQVASDALGQLQVEPTLQEQPAARPETVNQETAPPPLCPPSQAYNPPPQSQFPPCHIPVQIQSGTQHQEPETSRLVGRPKKAVPQANKANLDSRESHGQGLASQVKQGDVSAELRRSARLRAKIQN</sequence>
<dbReference type="FunFam" id="3.30.420.10:FF:000063">
    <property type="entry name" value="Retrovirus-related Pol polyprotein from transposon 297-like Protein"/>
    <property type="match status" value="1"/>
</dbReference>
<keyword evidence="4" id="KW-1185">Reference proteome</keyword>
<dbReference type="InterPro" id="IPR050951">
    <property type="entry name" value="Retrovirus_Pol_polyprotein"/>
</dbReference>
<evidence type="ECO:0000313" key="3">
    <source>
        <dbReference type="EMBL" id="CAF1089727.1"/>
    </source>
</evidence>
<feature type="region of interest" description="Disordered" evidence="1">
    <location>
        <begin position="293"/>
        <end position="392"/>
    </location>
</feature>
<evidence type="ECO:0000259" key="2">
    <source>
        <dbReference type="PROSITE" id="PS50994"/>
    </source>
</evidence>
<dbReference type="GO" id="GO:0015074">
    <property type="term" value="P:DNA integration"/>
    <property type="evidence" value="ECO:0007669"/>
    <property type="project" value="InterPro"/>
</dbReference>